<dbReference type="GO" id="GO:0006351">
    <property type="term" value="P:DNA-templated transcription"/>
    <property type="evidence" value="ECO:0007669"/>
    <property type="project" value="InterPro"/>
</dbReference>
<feature type="domain" description="Zn(2)-C6 fungal-type" evidence="8">
    <location>
        <begin position="41"/>
        <end position="70"/>
    </location>
</feature>
<evidence type="ECO:0000313" key="10">
    <source>
        <dbReference type="Proteomes" id="UP001172101"/>
    </source>
</evidence>
<keyword evidence="10" id="KW-1185">Reference proteome</keyword>
<keyword evidence="5" id="KW-0804">Transcription</keyword>
<feature type="region of interest" description="Disordered" evidence="7">
    <location>
        <begin position="72"/>
        <end position="108"/>
    </location>
</feature>
<reference evidence="9" key="1">
    <citation type="submission" date="2023-06" db="EMBL/GenBank/DDBJ databases">
        <title>Genome-scale phylogeny and comparative genomics of the fungal order Sordariales.</title>
        <authorList>
            <consortium name="Lawrence Berkeley National Laboratory"/>
            <person name="Hensen N."/>
            <person name="Bonometti L."/>
            <person name="Westerberg I."/>
            <person name="Brannstrom I.O."/>
            <person name="Guillou S."/>
            <person name="Cros-Aarteil S."/>
            <person name="Calhoun S."/>
            <person name="Haridas S."/>
            <person name="Kuo A."/>
            <person name="Mondo S."/>
            <person name="Pangilinan J."/>
            <person name="Riley R."/>
            <person name="LaButti K."/>
            <person name="Andreopoulos B."/>
            <person name="Lipzen A."/>
            <person name="Chen C."/>
            <person name="Yanf M."/>
            <person name="Daum C."/>
            <person name="Ng V."/>
            <person name="Clum A."/>
            <person name="Steindorff A."/>
            <person name="Ohm R."/>
            <person name="Martin F."/>
            <person name="Silar P."/>
            <person name="Natvig D."/>
            <person name="Lalanne C."/>
            <person name="Gautier V."/>
            <person name="Ament-velasquez S.L."/>
            <person name="Kruys A."/>
            <person name="Hutchinson M.I."/>
            <person name="Powell A.J."/>
            <person name="Barry K."/>
            <person name="Miller A.N."/>
            <person name="Grigoriev I.V."/>
            <person name="Debuchy R."/>
            <person name="Gladieux P."/>
            <person name="Thoren M.H."/>
            <person name="Johannesson H."/>
        </authorList>
    </citation>
    <scope>NUCLEOTIDE SEQUENCE</scope>
    <source>
        <strain evidence="9">SMH2392-1A</strain>
    </source>
</reference>
<gene>
    <name evidence="9" type="ORF">B0T26DRAFT_479180</name>
</gene>
<keyword evidence="4" id="KW-0238">DNA-binding</keyword>
<feature type="compositionally biased region" description="Polar residues" evidence="7">
    <location>
        <begin position="13"/>
        <end position="23"/>
    </location>
</feature>
<dbReference type="PROSITE" id="PS50048">
    <property type="entry name" value="ZN2_CY6_FUNGAL_2"/>
    <property type="match status" value="1"/>
</dbReference>
<dbReference type="GO" id="GO:0000978">
    <property type="term" value="F:RNA polymerase II cis-regulatory region sequence-specific DNA binding"/>
    <property type="evidence" value="ECO:0007669"/>
    <property type="project" value="TreeGrafter"/>
</dbReference>
<dbReference type="Pfam" id="PF04082">
    <property type="entry name" value="Fungal_trans"/>
    <property type="match status" value="1"/>
</dbReference>
<evidence type="ECO:0000256" key="5">
    <source>
        <dbReference type="ARBA" id="ARBA00023163"/>
    </source>
</evidence>
<name>A0AA40A075_9PEZI</name>
<dbReference type="InterPro" id="IPR001138">
    <property type="entry name" value="Zn2Cys6_DnaBD"/>
</dbReference>
<evidence type="ECO:0000256" key="7">
    <source>
        <dbReference type="SAM" id="MobiDB-lite"/>
    </source>
</evidence>
<evidence type="ECO:0000256" key="6">
    <source>
        <dbReference type="ARBA" id="ARBA00023242"/>
    </source>
</evidence>
<organism evidence="9 10">
    <name type="scientific">Lasiosphaeria miniovina</name>
    <dbReference type="NCBI Taxonomy" id="1954250"/>
    <lineage>
        <taxon>Eukaryota</taxon>
        <taxon>Fungi</taxon>
        <taxon>Dikarya</taxon>
        <taxon>Ascomycota</taxon>
        <taxon>Pezizomycotina</taxon>
        <taxon>Sordariomycetes</taxon>
        <taxon>Sordariomycetidae</taxon>
        <taxon>Sordariales</taxon>
        <taxon>Lasiosphaeriaceae</taxon>
        <taxon>Lasiosphaeria</taxon>
    </lineage>
</organism>
<keyword evidence="3" id="KW-0805">Transcription regulation</keyword>
<dbReference type="Pfam" id="PF00172">
    <property type="entry name" value="Zn_clus"/>
    <property type="match status" value="1"/>
</dbReference>
<dbReference type="SUPFAM" id="SSF57701">
    <property type="entry name" value="Zn2/Cys6 DNA-binding domain"/>
    <property type="match status" value="1"/>
</dbReference>
<dbReference type="SMART" id="SM00906">
    <property type="entry name" value="Fungal_trans"/>
    <property type="match status" value="1"/>
</dbReference>
<dbReference type="PANTHER" id="PTHR31944:SF131">
    <property type="entry name" value="HEME-RESPONSIVE ZINC FINGER TRANSCRIPTION FACTOR HAP1"/>
    <property type="match status" value="1"/>
</dbReference>
<dbReference type="AlphaFoldDB" id="A0AA40A075"/>
<dbReference type="RefSeq" id="XP_060292001.1">
    <property type="nucleotide sequence ID" value="XM_060435255.1"/>
</dbReference>
<protein>
    <recommendedName>
        <fullName evidence="8">Zn(2)-C6 fungal-type domain-containing protein</fullName>
    </recommendedName>
</protein>
<dbReference type="EMBL" id="JAUIRO010000007">
    <property type="protein sequence ID" value="KAK0706907.1"/>
    <property type="molecule type" value="Genomic_DNA"/>
</dbReference>
<dbReference type="InterPro" id="IPR051430">
    <property type="entry name" value="Fungal_TF_Env_Response"/>
</dbReference>
<evidence type="ECO:0000256" key="1">
    <source>
        <dbReference type="ARBA" id="ARBA00022723"/>
    </source>
</evidence>
<evidence type="ECO:0000256" key="2">
    <source>
        <dbReference type="ARBA" id="ARBA00022833"/>
    </source>
</evidence>
<dbReference type="InterPro" id="IPR036864">
    <property type="entry name" value="Zn2-C6_fun-type_DNA-bd_sf"/>
</dbReference>
<feature type="region of interest" description="Disordered" evidence="7">
    <location>
        <begin position="732"/>
        <end position="771"/>
    </location>
</feature>
<keyword evidence="2" id="KW-0862">Zinc</keyword>
<sequence length="797" mass="88498">MDRLRESGGSEPRTPSNPLSTTALDGIPRSKSVKRPRPVKSCLECRKRKLKCDRQKECSQCQKARRFCKYPDNNAGGGSDASDGETERATKRPQYAAGPSTSDASRLSAYSGGAELAIPRSPVGMDEVAARLERLEKLITGSRVAASPIAIRGLSLKGEMGARMLGQSKARTMLHLFGEASDIMRNMADVDRCREVFLGLQDAYRALQGQHRKLTEAIPVFAQSTMPVEKRMADILPPRAVCDRLGESYVEVTEGLCRFIHMPSFWREYENFWGGRECRDGFLPQLLCVLCIGARFATDTRGLSRNRFTSVHIPTACALVRQWLDGLQGDQLVDITTLETELLLFHAQYTIAPSQQTSWMQLGYVVRMAMALGLHRDPSEDPTITPFHSEYRRRLWYTVLETDLYAAQACDLPCATKEGEYSCKAPANLGDEDLAYDAKRLPETKPLDHYTSRQLPVYAARTLPSRINAASVVSRLDSVQDYAEILDAGAALERAIDDINCLFPQFTSLDIQEKHRQWITKTFLSLQARQSLIALYRPFVFNAPNCPPQISSSFLKSSMMVLVYAEELDTPRPGHEEAMVMFRFIFRQDIIEAAFGVCYFLKNSRDSTTRAVSRDSWPPAQAEGAAPAEGLDAQYPWSAAKMIDAVERTVVRLLGTVGAPSSDLWDIIALAIVVNSVRAGTAEQKLERTTDSIMRIVDICRRGVKPEGALFSPVRLYTQGLSLRTSSPLTTFATQPAGVAPPSTGKHSNTPDVYSNPTSRSSLSEASVDEDQDELPFWEAFLAGSNYTSDEMSRRPS</sequence>
<keyword evidence="1" id="KW-0479">Metal-binding</keyword>
<dbReference type="PROSITE" id="PS00463">
    <property type="entry name" value="ZN2_CY6_FUNGAL_1"/>
    <property type="match status" value="1"/>
</dbReference>
<comment type="caution">
    <text evidence="9">The sequence shown here is derived from an EMBL/GenBank/DDBJ whole genome shotgun (WGS) entry which is preliminary data.</text>
</comment>
<feature type="region of interest" description="Disordered" evidence="7">
    <location>
        <begin position="1"/>
        <end position="40"/>
    </location>
</feature>
<feature type="compositionally biased region" description="Polar residues" evidence="7">
    <location>
        <begin position="745"/>
        <end position="765"/>
    </location>
</feature>
<dbReference type="CDD" id="cd00067">
    <property type="entry name" value="GAL4"/>
    <property type="match status" value="1"/>
</dbReference>
<dbReference type="GeneID" id="85318525"/>
<dbReference type="GO" id="GO:0001228">
    <property type="term" value="F:DNA-binding transcription activator activity, RNA polymerase II-specific"/>
    <property type="evidence" value="ECO:0007669"/>
    <property type="project" value="TreeGrafter"/>
</dbReference>
<dbReference type="InterPro" id="IPR007219">
    <property type="entry name" value="XnlR_reg_dom"/>
</dbReference>
<accession>A0AA40A075</accession>
<dbReference type="PANTHER" id="PTHR31944">
    <property type="entry name" value="HEME-RESPONSIVE ZINC FINGER TRANSCRIPTION FACTOR HAP1"/>
    <property type="match status" value="1"/>
</dbReference>
<dbReference type="GO" id="GO:0008270">
    <property type="term" value="F:zinc ion binding"/>
    <property type="evidence" value="ECO:0007669"/>
    <property type="project" value="InterPro"/>
</dbReference>
<evidence type="ECO:0000256" key="4">
    <source>
        <dbReference type="ARBA" id="ARBA00023125"/>
    </source>
</evidence>
<dbReference type="GO" id="GO:0005634">
    <property type="term" value="C:nucleus"/>
    <property type="evidence" value="ECO:0007669"/>
    <property type="project" value="TreeGrafter"/>
</dbReference>
<dbReference type="SMART" id="SM00066">
    <property type="entry name" value="GAL4"/>
    <property type="match status" value="1"/>
</dbReference>
<keyword evidence="6" id="KW-0539">Nucleus</keyword>
<evidence type="ECO:0000313" key="9">
    <source>
        <dbReference type="EMBL" id="KAK0706907.1"/>
    </source>
</evidence>
<evidence type="ECO:0000259" key="8">
    <source>
        <dbReference type="PROSITE" id="PS50048"/>
    </source>
</evidence>
<evidence type="ECO:0000256" key="3">
    <source>
        <dbReference type="ARBA" id="ARBA00023015"/>
    </source>
</evidence>
<dbReference type="CDD" id="cd12148">
    <property type="entry name" value="fungal_TF_MHR"/>
    <property type="match status" value="1"/>
</dbReference>
<dbReference type="Proteomes" id="UP001172101">
    <property type="component" value="Unassembled WGS sequence"/>
</dbReference>
<dbReference type="Gene3D" id="4.10.240.10">
    <property type="entry name" value="Zn(2)-C6 fungal-type DNA-binding domain"/>
    <property type="match status" value="1"/>
</dbReference>
<proteinExistence type="predicted"/>